<comment type="subcellular location">
    <subcellularLocation>
        <location evidence="2">Endoplasmic reticulum membrane</location>
        <topology evidence="2">Single-pass membrane protein</topology>
    </subcellularLocation>
</comment>
<comment type="similarity">
    <text evidence="3 18">Belongs to the FMO family.</text>
</comment>
<evidence type="ECO:0000256" key="11">
    <source>
        <dbReference type="ARBA" id="ARBA00023033"/>
    </source>
</evidence>
<evidence type="ECO:0000256" key="5">
    <source>
        <dbReference type="ARBA" id="ARBA00022692"/>
    </source>
</evidence>
<dbReference type="InterPro" id="IPR000960">
    <property type="entry name" value="Flavin_mOase"/>
</dbReference>
<dbReference type="Gene3D" id="3.50.50.60">
    <property type="entry name" value="FAD/NAD(P)-binding domain"/>
    <property type="match status" value="2"/>
</dbReference>
<evidence type="ECO:0000256" key="1">
    <source>
        <dbReference type="ARBA" id="ARBA00001974"/>
    </source>
</evidence>
<keyword evidence="10 18" id="KW-0560">Oxidoreductase</keyword>
<keyword evidence="5" id="KW-0812">Transmembrane</keyword>
<dbReference type="EC" id="1.-.-.-" evidence="18"/>
<dbReference type="GO" id="GO:0005789">
    <property type="term" value="C:endoplasmic reticulum membrane"/>
    <property type="evidence" value="ECO:0007669"/>
    <property type="project" value="UniProtKB-SubCell"/>
</dbReference>
<evidence type="ECO:0000313" key="20">
    <source>
        <dbReference type="Proteomes" id="UP001152320"/>
    </source>
</evidence>
<keyword evidence="4 18" id="KW-0285">Flavoprotein</keyword>
<dbReference type="InterPro" id="IPR020946">
    <property type="entry name" value="Flavin_mOase-like"/>
</dbReference>
<dbReference type="SUPFAM" id="SSF51905">
    <property type="entry name" value="FAD/NAD(P)-binding domain"/>
    <property type="match status" value="3"/>
</dbReference>
<name>A0A9Q1C696_HOLLE</name>
<evidence type="ECO:0000256" key="15">
    <source>
        <dbReference type="ARBA" id="ARBA00048041"/>
    </source>
</evidence>
<evidence type="ECO:0000256" key="10">
    <source>
        <dbReference type="ARBA" id="ARBA00023002"/>
    </source>
</evidence>
<keyword evidence="11 18" id="KW-0503">Monooxygenase</keyword>
<dbReference type="FunFam" id="3.50.50.60:FF:000159">
    <property type="entry name" value="Dimethylaniline monooxygenase [N-oxide-forming]"/>
    <property type="match status" value="1"/>
</dbReference>
<dbReference type="OrthoDB" id="66881at2759"/>
<dbReference type="PANTHER" id="PTHR23023">
    <property type="entry name" value="DIMETHYLANILINE MONOOXYGENASE"/>
    <property type="match status" value="1"/>
</dbReference>
<evidence type="ECO:0000256" key="14">
    <source>
        <dbReference type="ARBA" id="ARBA00047338"/>
    </source>
</evidence>
<evidence type="ECO:0000256" key="3">
    <source>
        <dbReference type="ARBA" id="ARBA00009183"/>
    </source>
</evidence>
<proteinExistence type="inferred from homology"/>
<evidence type="ECO:0000256" key="7">
    <source>
        <dbReference type="ARBA" id="ARBA00022827"/>
    </source>
</evidence>
<dbReference type="GO" id="GO:0004499">
    <property type="term" value="F:N,N-dimethylaniline monooxygenase activity"/>
    <property type="evidence" value="ECO:0007669"/>
    <property type="project" value="InterPro"/>
</dbReference>
<comment type="function">
    <text evidence="13">Broad spectrum monooxygenase that catalyzes the oxygenation of a wide variety of nitrogen- and sulfur-containing compounds including xenobiotics. Catalyzes the S-oxygenation of hypotaurine to produce taurine, an organic osmolyte involved in cell volume regulation as well as a variety of cytoprotective and developmental processes. In vitro, catalyzes the N-oxygenation of trimethylamine (TMA) to produce trimethylamine N-oxide (TMAO) and could therefore participate to the detoxification of this compound that is generated by the action of gut microbiota from dietary precursors such as choline, choline containing compounds, betaine or L-carnitine.</text>
</comment>
<keyword evidence="12" id="KW-0472">Membrane</keyword>
<comment type="catalytic activity">
    <reaction evidence="17">
        <text>N,N-dimethylaniline + NADPH + O2 + H(+) = N,N-dimethylaniline N-oxide + NADP(+) + H2O</text>
        <dbReference type="Rhea" id="RHEA:24468"/>
        <dbReference type="ChEBI" id="CHEBI:15377"/>
        <dbReference type="ChEBI" id="CHEBI:15378"/>
        <dbReference type="ChEBI" id="CHEBI:15379"/>
        <dbReference type="ChEBI" id="CHEBI:16269"/>
        <dbReference type="ChEBI" id="CHEBI:17735"/>
        <dbReference type="ChEBI" id="CHEBI:57783"/>
        <dbReference type="ChEBI" id="CHEBI:58349"/>
        <dbReference type="EC" id="1.14.13.8"/>
    </reaction>
    <physiologicalReaction direction="left-to-right" evidence="17">
        <dbReference type="Rhea" id="RHEA:24469"/>
    </physiologicalReaction>
</comment>
<evidence type="ECO:0000256" key="18">
    <source>
        <dbReference type="RuleBase" id="RU361177"/>
    </source>
</evidence>
<evidence type="ECO:0000256" key="2">
    <source>
        <dbReference type="ARBA" id="ARBA00004389"/>
    </source>
</evidence>
<accession>A0A9Q1C696</accession>
<evidence type="ECO:0000256" key="9">
    <source>
        <dbReference type="ARBA" id="ARBA00022989"/>
    </source>
</evidence>
<keyword evidence="20" id="KW-1185">Reference proteome</keyword>
<evidence type="ECO:0000256" key="17">
    <source>
        <dbReference type="ARBA" id="ARBA00049443"/>
    </source>
</evidence>
<sequence length="605" mass="68638">MNVRTYYLLEKLTTRLRTVTYHITRCESDFCSKRTRSWKEREEDGFSTVSMMAGIQCEKGAVQRVAIVGAGQTGLSSIKSCLEEGLTPVCFERTSFIGGLWAPHDTTIGTEPYIYNSLVFNTCKEMTCFSDFPYPKSYPTYIRQHQHYEYLTSYAKHFGLLDYIQLDTTVIEITPVSAEEDASGHLKWRVKTKCTKAPDQEERAEIFDAVMVCNGNSSEACMVTYPNQDKFKGKFLHSCDFRDGADYKNERVVVLFEFNNLYMLQYVLILCCGVCLFHQVFLSTRDGTWPFPRLVDGGIPIDAAINSVFGTYLPNAFKEIMFRKMISSLYNIKDIGLEPKYHTVFNSNHMVNDEIVCRILYGMVVPKPAIERFTEDGVVFSDGTHERIDTVILGTGYYSTFPFISDSIVADDPEERSLYLHMFPTSLECPSLAAIGMTFETGAALPVHEMQARCAVAVFKGDIALPNKLHMEKEVEATKRALLKELGKVKYLVPIVPYIYQLGEMMNCAPNIWRYVFSGDFKLAYCLFFKPFLPYATRLRGKHSWPGARQAIISGMENMFAATSVPTPASKTSRVKVLMAIIVAGLGIFCLHRNMEFLKSYISFI</sequence>
<evidence type="ECO:0000256" key="13">
    <source>
        <dbReference type="ARBA" id="ARBA00045957"/>
    </source>
</evidence>
<dbReference type="GO" id="GO:0050661">
    <property type="term" value="F:NADP binding"/>
    <property type="evidence" value="ECO:0007669"/>
    <property type="project" value="InterPro"/>
</dbReference>
<evidence type="ECO:0000256" key="4">
    <source>
        <dbReference type="ARBA" id="ARBA00022630"/>
    </source>
</evidence>
<evidence type="ECO:0000256" key="6">
    <source>
        <dbReference type="ARBA" id="ARBA00022824"/>
    </source>
</evidence>
<comment type="catalytic activity">
    <reaction evidence="15">
        <text>hypotaurine + NADPH + O2 + H(+) = taurine + NADP(+) + H2O</text>
        <dbReference type="Rhea" id="RHEA:69819"/>
        <dbReference type="ChEBI" id="CHEBI:15377"/>
        <dbReference type="ChEBI" id="CHEBI:15378"/>
        <dbReference type="ChEBI" id="CHEBI:15379"/>
        <dbReference type="ChEBI" id="CHEBI:57783"/>
        <dbReference type="ChEBI" id="CHEBI:57853"/>
        <dbReference type="ChEBI" id="CHEBI:58349"/>
        <dbReference type="ChEBI" id="CHEBI:507393"/>
        <dbReference type="EC" id="1.14.13.8"/>
    </reaction>
    <physiologicalReaction direction="left-to-right" evidence="15">
        <dbReference type="Rhea" id="RHEA:69820"/>
    </physiologicalReaction>
</comment>
<comment type="catalytic activity">
    <reaction evidence="16">
        <text>trimethylamine + NADPH + O2 = trimethylamine N-oxide + NADP(+) + H2O</text>
        <dbReference type="Rhea" id="RHEA:31979"/>
        <dbReference type="ChEBI" id="CHEBI:15377"/>
        <dbReference type="ChEBI" id="CHEBI:15379"/>
        <dbReference type="ChEBI" id="CHEBI:15724"/>
        <dbReference type="ChEBI" id="CHEBI:57783"/>
        <dbReference type="ChEBI" id="CHEBI:58349"/>
        <dbReference type="ChEBI" id="CHEBI:58389"/>
        <dbReference type="EC" id="1.14.13.148"/>
    </reaction>
    <physiologicalReaction direction="left-to-right" evidence="16">
        <dbReference type="Rhea" id="RHEA:31980"/>
    </physiologicalReaction>
</comment>
<dbReference type="AlphaFoldDB" id="A0A9Q1C696"/>
<dbReference type="Proteomes" id="UP001152320">
    <property type="component" value="Chromosome 7"/>
</dbReference>
<comment type="catalytic activity">
    <reaction evidence="14">
        <text>hypotaurine + NADH + O2 + H(+) = taurine + NAD(+) + H2O</text>
        <dbReference type="Rhea" id="RHEA:74111"/>
        <dbReference type="ChEBI" id="CHEBI:15377"/>
        <dbReference type="ChEBI" id="CHEBI:15378"/>
        <dbReference type="ChEBI" id="CHEBI:15379"/>
        <dbReference type="ChEBI" id="CHEBI:57540"/>
        <dbReference type="ChEBI" id="CHEBI:57853"/>
        <dbReference type="ChEBI" id="CHEBI:57945"/>
        <dbReference type="ChEBI" id="CHEBI:507393"/>
        <dbReference type="EC" id="1.14.13.8"/>
    </reaction>
    <physiologicalReaction direction="left-to-right" evidence="14">
        <dbReference type="Rhea" id="RHEA:74112"/>
    </physiologicalReaction>
</comment>
<organism evidence="19 20">
    <name type="scientific">Holothuria leucospilota</name>
    <name type="common">Black long sea cucumber</name>
    <name type="synonym">Mertensiothuria leucospilota</name>
    <dbReference type="NCBI Taxonomy" id="206669"/>
    <lineage>
        <taxon>Eukaryota</taxon>
        <taxon>Metazoa</taxon>
        <taxon>Echinodermata</taxon>
        <taxon>Eleutherozoa</taxon>
        <taxon>Echinozoa</taxon>
        <taxon>Holothuroidea</taxon>
        <taxon>Aspidochirotacea</taxon>
        <taxon>Aspidochirotida</taxon>
        <taxon>Holothuriidae</taxon>
        <taxon>Holothuria</taxon>
    </lineage>
</organism>
<keyword evidence="6" id="KW-0256">Endoplasmic reticulum</keyword>
<comment type="caution">
    <text evidence="19">The sequence shown here is derived from an EMBL/GenBank/DDBJ whole genome shotgun (WGS) entry which is preliminary data.</text>
</comment>
<evidence type="ECO:0000313" key="19">
    <source>
        <dbReference type="EMBL" id="KAJ8038676.1"/>
    </source>
</evidence>
<dbReference type="InterPro" id="IPR050346">
    <property type="entry name" value="FMO-like"/>
</dbReference>
<dbReference type="Pfam" id="PF00743">
    <property type="entry name" value="FMO-like"/>
    <property type="match status" value="1"/>
</dbReference>
<evidence type="ECO:0000256" key="12">
    <source>
        <dbReference type="ARBA" id="ARBA00023136"/>
    </source>
</evidence>
<protein>
    <recommendedName>
        <fullName evidence="18">Flavin-containing monooxygenase</fullName>
        <ecNumber evidence="18">1.-.-.-</ecNumber>
    </recommendedName>
</protein>
<reference evidence="19" key="1">
    <citation type="submission" date="2021-10" db="EMBL/GenBank/DDBJ databases">
        <title>Tropical sea cucumber genome reveals ecological adaptation and Cuvierian tubules defense mechanism.</title>
        <authorList>
            <person name="Chen T."/>
        </authorList>
    </citation>
    <scope>NUCLEOTIDE SEQUENCE</scope>
    <source>
        <strain evidence="19">Nanhai2018</strain>
        <tissue evidence="19">Muscle</tissue>
    </source>
</reference>
<dbReference type="GO" id="GO:0034899">
    <property type="term" value="F:trimethylamine monooxygenase activity"/>
    <property type="evidence" value="ECO:0007669"/>
    <property type="project" value="UniProtKB-EC"/>
</dbReference>
<keyword evidence="8" id="KW-0521">NADP</keyword>
<dbReference type="PRINTS" id="PR00370">
    <property type="entry name" value="FMOXYGENASE"/>
</dbReference>
<keyword evidence="9" id="KW-1133">Transmembrane helix</keyword>
<dbReference type="GO" id="GO:0050660">
    <property type="term" value="F:flavin adenine dinucleotide binding"/>
    <property type="evidence" value="ECO:0007669"/>
    <property type="project" value="InterPro"/>
</dbReference>
<dbReference type="InterPro" id="IPR036188">
    <property type="entry name" value="FAD/NAD-bd_sf"/>
</dbReference>
<gene>
    <name evidence="19" type="ORF">HOLleu_16165</name>
</gene>
<dbReference type="PIRSF" id="PIRSF000332">
    <property type="entry name" value="FMO"/>
    <property type="match status" value="1"/>
</dbReference>
<evidence type="ECO:0000256" key="16">
    <source>
        <dbReference type="ARBA" id="ARBA00048088"/>
    </source>
</evidence>
<dbReference type="EMBL" id="JAIZAY010000007">
    <property type="protein sequence ID" value="KAJ8038676.1"/>
    <property type="molecule type" value="Genomic_DNA"/>
</dbReference>
<evidence type="ECO:0000256" key="8">
    <source>
        <dbReference type="ARBA" id="ARBA00022857"/>
    </source>
</evidence>
<keyword evidence="7 18" id="KW-0274">FAD</keyword>
<comment type="cofactor">
    <cofactor evidence="1 18">
        <name>FAD</name>
        <dbReference type="ChEBI" id="CHEBI:57692"/>
    </cofactor>
</comment>